<feature type="transmembrane region" description="Helical" evidence="1">
    <location>
        <begin position="12"/>
        <end position="29"/>
    </location>
</feature>
<dbReference type="Proteomes" id="UP000092716">
    <property type="component" value="Chromosome 12"/>
</dbReference>
<dbReference type="RefSeq" id="XP_019916291.1">
    <property type="nucleotide sequence ID" value="XM_020060858.1"/>
</dbReference>
<keyword evidence="1" id="KW-0812">Transmembrane</keyword>
<dbReference type="VEuPathDB" id="PlasmoDB:PCOAH_00040700"/>
<keyword evidence="3" id="KW-1185">Reference proteome</keyword>
<proteinExistence type="predicted"/>
<accession>A0A1B1E3M6</accession>
<dbReference type="EMBL" id="CP016250">
    <property type="protein sequence ID" value="ANQ09596.1"/>
    <property type="molecule type" value="Genomic_DNA"/>
</dbReference>
<name>A0A1B1E3M6_9APIC</name>
<gene>
    <name evidence="2" type="ORF">PCOAH_00040700</name>
</gene>
<reference evidence="3" key="1">
    <citation type="submission" date="2016-06" db="EMBL/GenBank/DDBJ databases">
        <title>First high quality genome sequence of Plasmodium coatneyi using continuous long reads from single molecule, real-time sequencing.</title>
        <authorList>
            <person name="Chien J.-T."/>
            <person name="Pakala S.B."/>
            <person name="Geraldo J.A."/>
            <person name="Lapp S.A."/>
            <person name="Barnwell J.W."/>
            <person name="Kissinger J.C."/>
            <person name="Galinski M.R."/>
            <person name="Humphrey J.C."/>
        </authorList>
    </citation>
    <scope>NUCLEOTIDE SEQUENCE [LARGE SCALE GENOMIC DNA]</scope>
    <source>
        <strain evidence="3">Hackeri</strain>
    </source>
</reference>
<evidence type="ECO:0000313" key="3">
    <source>
        <dbReference type="Proteomes" id="UP000092716"/>
    </source>
</evidence>
<keyword evidence="1" id="KW-1133">Transmembrane helix</keyword>
<evidence type="ECO:0000313" key="2">
    <source>
        <dbReference type="EMBL" id="ANQ09596.1"/>
    </source>
</evidence>
<dbReference type="GeneID" id="30910801"/>
<evidence type="ECO:0000256" key="1">
    <source>
        <dbReference type="SAM" id="Phobius"/>
    </source>
</evidence>
<organism evidence="2 3">
    <name type="scientific">Plasmodium coatneyi</name>
    <dbReference type="NCBI Taxonomy" id="208452"/>
    <lineage>
        <taxon>Eukaryota</taxon>
        <taxon>Sar</taxon>
        <taxon>Alveolata</taxon>
        <taxon>Apicomplexa</taxon>
        <taxon>Aconoidasida</taxon>
        <taxon>Haemosporida</taxon>
        <taxon>Plasmodiidae</taxon>
        <taxon>Plasmodium</taxon>
    </lineage>
</organism>
<feature type="transmembrane region" description="Helical" evidence="1">
    <location>
        <begin position="41"/>
        <end position="59"/>
    </location>
</feature>
<dbReference type="KEGG" id="pcot:PCOAH_00040700"/>
<protein>
    <recommendedName>
        <fullName evidence="4">Glutaredoxin domain-containing protein</fullName>
    </recommendedName>
</protein>
<sequence length="214" mass="24326">LIKSHKGEDMGLWVYYLFFVFYSVRSLCVKEVKRPERMMKMNVFLLLAIVFSFLGFSGAQHKNGMTGGNSEQKLQVISSAKDLITKIDAEPVKSQYVTYIYHSSICAYCSKVTDAIKDNENVEIIKFHEDSNVEELIKTEKPIVVLMKNIHNGSSINRSIFFSELKEKGGKVQVPALGIDDCIMYESDEIIKFYKHLIEKVEGGDGDSEDSQEE</sequence>
<dbReference type="OrthoDB" id="380774at2759"/>
<dbReference type="AlphaFoldDB" id="A0A1B1E3M6"/>
<feature type="non-terminal residue" evidence="2">
    <location>
        <position position="1"/>
    </location>
</feature>
<evidence type="ECO:0008006" key="4">
    <source>
        <dbReference type="Google" id="ProtNLM"/>
    </source>
</evidence>
<keyword evidence="1" id="KW-0472">Membrane</keyword>